<dbReference type="Proteomes" id="UP000694886">
    <property type="component" value="Chromosome 5"/>
</dbReference>
<evidence type="ECO:0000313" key="2">
    <source>
        <dbReference type="RefSeq" id="XP_017976517.1"/>
    </source>
</evidence>
<proteinExistence type="predicted"/>
<evidence type="ECO:0000313" key="1">
    <source>
        <dbReference type="Proteomes" id="UP000694886"/>
    </source>
</evidence>
<dbReference type="GeneID" id="108662012"/>
<accession>A0AB32WAM8</accession>
<reference evidence="2" key="2">
    <citation type="submission" date="2025-08" db="UniProtKB">
        <authorList>
            <consortium name="RefSeq"/>
        </authorList>
    </citation>
    <scope>IDENTIFICATION</scope>
</reference>
<dbReference type="PANTHER" id="PTHR35317">
    <property type="entry name" value="OS04G0629600 PROTEIN"/>
    <property type="match status" value="1"/>
</dbReference>
<dbReference type="RefSeq" id="XP_017976517.1">
    <property type="nucleotide sequence ID" value="XM_018121028.1"/>
</dbReference>
<sequence>MASNNILSHQFPPNFNGENYAIWSVKMEAYLRGYDLWDVIESGGEVLVLRKNATLAQIKQHNEEVIKRYRVLTCMHGAISDAVFTRIMGAKSAKEAWDKLKEEFQGSERTKQMQVMNLLREFETLRMRDTENVKDYINKIMRVVNQVRLLGENLSESRVVQKVLVSLSKKIESTITSLEGSKDLSTLTLIDVVNALQAAEQMRAM</sequence>
<gene>
    <name evidence="2" type="primary">LOC108662012</name>
</gene>
<organism evidence="1 2">
    <name type="scientific">Theobroma cacao</name>
    <name type="common">Cacao</name>
    <name type="synonym">Cocoa</name>
    <dbReference type="NCBI Taxonomy" id="3641"/>
    <lineage>
        <taxon>Eukaryota</taxon>
        <taxon>Viridiplantae</taxon>
        <taxon>Streptophyta</taxon>
        <taxon>Embryophyta</taxon>
        <taxon>Tracheophyta</taxon>
        <taxon>Spermatophyta</taxon>
        <taxon>Magnoliopsida</taxon>
        <taxon>eudicotyledons</taxon>
        <taxon>Gunneridae</taxon>
        <taxon>Pentapetalae</taxon>
        <taxon>rosids</taxon>
        <taxon>malvids</taxon>
        <taxon>Malvales</taxon>
        <taxon>Malvaceae</taxon>
        <taxon>Byttnerioideae</taxon>
        <taxon>Theobroma</taxon>
    </lineage>
</organism>
<dbReference type="Gramene" id="Tc05v2_t018000.1">
    <property type="protein sequence ID" value="Tc05v2_p018000.1"/>
    <property type="gene ID" value="Tc05v2_g018000"/>
</dbReference>
<reference evidence="1" key="1">
    <citation type="journal article" date="1997" name="Nucleic Acids Res.">
        <title>tRNAscan-SE: a program for improved detection of transfer RNA genes in genomic sequence.</title>
        <authorList>
            <person name="Lowe T.M."/>
            <person name="Eddy S.R."/>
        </authorList>
    </citation>
    <scope>NUCLEOTIDE SEQUENCE [LARGE SCALE GENOMIC DNA]</scope>
    <source>
        <strain evidence="1">r\B97-61/B2</strain>
    </source>
</reference>
<dbReference type="PANTHER" id="PTHR35317:SF31">
    <property type="entry name" value="DUF4219 DOMAIN-CONTAINING PROTEIN"/>
    <property type="match status" value="1"/>
</dbReference>
<name>A0AB32WAM8_THECC</name>
<protein>
    <submittedName>
        <fullName evidence="2">Uncharacterized protein LOC108662012</fullName>
    </submittedName>
</protein>
<dbReference type="AlphaFoldDB" id="A0AB32WAM8"/>
<dbReference type="Pfam" id="PF14223">
    <property type="entry name" value="Retrotran_gag_2"/>
    <property type="match status" value="1"/>
</dbReference>
<dbReference type="KEGG" id="tcc:108662012"/>